<dbReference type="Pfam" id="PF10531">
    <property type="entry name" value="SLBB"/>
    <property type="match status" value="1"/>
</dbReference>
<feature type="domain" description="Soluble ligand binding" evidence="5">
    <location>
        <begin position="123"/>
        <end position="158"/>
    </location>
</feature>
<keyword evidence="8" id="KW-1185">Reference proteome</keyword>
<organism evidence="7 8">
    <name type="scientific">Aureimonas jatrophae</name>
    <dbReference type="NCBI Taxonomy" id="1166073"/>
    <lineage>
        <taxon>Bacteria</taxon>
        <taxon>Pseudomonadati</taxon>
        <taxon>Pseudomonadota</taxon>
        <taxon>Alphaproteobacteria</taxon>
        <taxon>Hyphomicrobiales</taxon>
        <taxon>Aurantimonadaceae</taxon>
        <taxon>Aureimonas</taxon>
    </lineage>
</organism>
<feature type="domain" description="AprE-like long alpha-helical hairpin" evidence="6">
    <location>
        <begin position="177"/>
        <end position="356"/>
    </location>
</feature>
<dbReference type="Gene3D" id="3.10.560.10">
    <property type="entry name" value="Outer membrane lipoprotein wza domain like"/>
    <property type="match status" value="1"/>
</dbReference>
<dbReference type="AlphaFoldDB" id="A0A1H0NL14"/>
<dbReference type="Gene3D" id="3.30.1950.10">
    <property type="entry name" value="wza like domain"/>
    <property type="match status" value="1"/>
</dbReference>
<keyword evidence="1" id="KW-0732">Signal</keyword>
<dbReference type="InterPro" id="IPR019554">
    <property type="entry name" value="Soluble_ligand-bd"/>
</dbReference>
<evidence type="ECO:0000256" key="3">
    <source>
        <dbReference type="SAM" id="MobiDB-lite"/>
    </source>
</evidence>
<name>A0A1H0NL14_9HYPH</name>
<dbReference type="PANTHER" id="PTHR33619:SF3">
    <property type="entry name" value="POLYSACCHARIDE EXPORT PROTEIN GFCE-RELATED"/>
    <property type="match status" value="1"/>
</dbReference>
<dbReference type="GO" id="GO:0015159">
    <property type="term" value="F:polysaccharide transmembrane transporter activity"/>
    <property type="evidence" value="ECO:0007669"/>
    <property type="project" value="InterPro"/>
</dbReference>
<dbReference type="PANTHER" id="PTHR33619">
    <property type="entry name" value="POLYSACCHARIDE EXPORT PROTEIN GFCE-RELATED"/>
    <property type="match status" value="1"/>
</dbReference>
<evidence type="ECO:0000259" key="6">
    <source>
        <dbReference type="Pfam" id="PF25994"/>
    </source>
</evidence>
<feature type="coiled-coil region" evidence="2">
    <location>
        <begin position="244"/>
        <end position="359"/>
    </location>
</feature>
<dbReference type="STRING" id="1166073.SAMN05192530_1247"/>
<dbReference type="Proteomes" id="UP000198793">
    <property type="component" value="Unassembled WGS sequence"/>
</dbReference>
<dbReference type="Pfam" id="PF25994">
    <property type="entry name" value="HH_AprE"/>
    <property type="match status" value="1"/>
</dbReference>
<dbReference type="InterPro" id="IPR003715">
    <property type="entry name" value="Poly_export_N"/>
</dbReference>
<proteinExistence type="predicted"/>
<evidence type="ECO:0000256" key="1">
    <source>
        <dbReference type="ARBA" id="ARBA00022729"/>
    </source>
</evidence>
<reference evidence="7 8" key="1">
    <citation type="submission" date="2016-10" db="EMBL/GenBank/DDBJ databases">
        <authorList>
            <person name="de Groot N.N."/>
        </authorList>
    </citation>
    <scope>NUCLEOTIDE SEQUENCE [LARGE SCALE GENOMIC DNA]</scope>
    <source>
        <strain evidence="8">L7-484,KACC 16230,DSM 25025</strain>
    </source>
</reference>
<dbReference type="EMBL" id="FNIT01000024">
    <property type="protein sequence ID" value="SDO93363.1"/>
    <property type="molecule type" value="Genomic_DNA"/>
</dbReference>
<feature type="region of interest" description="Disordered" evidence="3">
    <location>
        <begin position="407"/>
        <end position="432"/>
    </location>
</feature>
<dbReference type="InterPro" id="IPR049712">
    <property type="entry name" value="Poly_export"/>
</dbReference>
<gene>
    <name evidence="7" type="ORF">SAMN05192530_1247</name>
</gene>
<evidence type="ECO:0000313" key="8">
    <source>
        <dbReference type="Proteomes" id="UP000198793"/>
    </source>
</evidence>
<evidence type="ECO:0000259" key="4">
    <source>
        <dbReference type="Pfam" id="PF02563"/>
    </source>
</evidence>
<dbReference type="InterPro" id="IPR058781">
    <property type="entry name" value="HH_AprE-like"/>
</dbReference>
<protein>
    <submittedName>
        <fullName evidence="7">Polysaccharide export outer membrane protein</fullName>
    </submittedName>
</protein>
<dbReference type="Pfam" id="PF02563">
    <property type="entry name" value="Poly_export"/>
    <property type="match status" value="1"/>
</dbReference>
<keyword evidence="2" id="KW-0175">Coiled coil</keyword>
<accession>A0A1H0NL14</accession>
<evidence type="ECO:0000259" key="5">
    <source>
        <dbReference type="Pfam" id="PF10531"/>
    </source>
</evidence>
<evidence type="ECO:0000313" key="7">
    <source>
        <dbReference type="EMBL" id="SDO93363.1"/>
    </source>
</evidence>
<evidence type="ECO:0000256" key="2">
    <source>
        <dbReference type="SAM" id="Coils"/>
    </source>
</evidence>
<feature type="domain" description="Polysaccharide export protein N-terminal" evidence="4">
    <location>
        <begin position="27"/>
        <end position="90"/>
    </location>
</feature>
<sequence>MTGWMAFSSLRSGVLAVAGLAVTLGAAVAQDYRLQPGDVVDFRIVGNESLSQRAAVTSDGTVRIPLAGQFKAAGQTIDGLRDEIVAALRNTSYPSGVDAQGGAIWNVIYPEGVLVDVAEYQPVYISGDVLTPGAQPFRFGMTVRQAVALAGGYSAFRSRQDPSLDLAGSQDAYLDALSRVTEAQVDILRIQSELANALEPDFAGLAVGDLDAPTVDRIKQTAQQRFQADVDDRVRAKAAISEAIQSAETRAQLLTQSQKNLEAETRNYEEELRRVEELLRKGLTQVARLNDAQRAVFLVSTRSLETSAEVARLQRELVDLRRSLEKVDTDGRMTNLAALQEARVTLSKAQADLGKAMERRNMQSASSLTGDQRPSLMLVRRNGDDFTRSDVGEDVPLMPGDTIEIRLKPQSVRAASSSDAPATDGAREASAR</sequence>